<dbReference type="InterPro" id="IPR028909">
    <property type="entry name" value="bL21-like"/>
</dbReference>
<dbReference type="GO" id="GO:0005840">
    <property type="term" value="C:ribosome"/>
    <property type="evidence" value="ECO:0007669"/>
    <property type="project" value="UniProtKB-KW"/>
</dbReference>
<evidence type="ECO:0000256" key="5">
    <source>
        <dbReference type="ARBA" id="ARBA00023274"/>
    </source>
</evidence>
<evidence type="ECO:0000313" key="8">
    <source>
        <dbReference type="EMBL" id="CAL4043386.1"/>
    </source>
</evidence>
<comment type="function">
    <text evidence="6 7">This protein binds to 23S rRNA in the presence of protein L20.</text>
</comment>
<comment type="similarity">
    <text evidence="1 6 7">Belongs to the bacterial ribosomal protein bL21 family.</text>
</comment>
<sequence>MYAIISNSGKQYKVSVGKIILLEKLNAKIGEKIIFKNVIIHVGEKNTNFGNPFLSNVFIHGNILEHGRSKKINIIKFNRRKHYKKQQGHRQWFTTVKIHKIEYNIKE</sequence>
<dbReference type="InterPro" id="IPR001787">
    <property type="entry name" value="Ribosomal_bL21"/>
</dbReference>
<dbReference type="GO" id="GO:0019843">
    <property type="term" value="F:rRNA binding"/>
    <property type="evidence" value="ECO:0007669"/>
    <property type="project" value="UniProtKB-UniRule"/>
</dbReference>
<dbReference type="RefSeq" id="WP_367680847.1">
    <property type="nucleotide sequence ID" value="NZ_OZ060371.1"/>
</dbReference>
<evidence type="ECO:0000256" key="7">
    <source>
        <dbReference type="RuleBase" id="RU000562"/>
    </source>
</evidence>
<evidence type="ECO:0000256" key="3">
    <source>
        <dbReference type="ARBA" id="ARBA00022884"/>
    </source>
</evidence>
<accession>A0AAT9IGZ7</accession>
<dbReference type="InterPro" id="IPR036164">
    <property type="entry name" value="bL21-like_sf"/>
</dbReference>
<keyword evidence="2 6" id="KW-0699">rRNA-binding</keyword>
<evidence type="ECO:0000256" key="4">
    <source>
        <dbReference type="ARBA" id="ARBA00022980"/>
    </source>
</evidence>
<dbReference type="PANTHER" id="PTHR21349:SF0">
    <property type="entry name" value="LARGE RIBOSOMAL SUBUNIT PROTEIN BL21M"/>
    <property type="match status" value="1"/>
</dbReference>
<reference evidence="8" key="1">
    <citation type="submission" date="2024-06" db="EMBL/GenBank/DDBJ databases">
        <authorList>
            <person name="Manzano-Marin A."/>
            <person name="Manzano-Marin A."/>
            <person name="Alejandro Manzano Marin A."/>
        </authorList>
    </citation>
    <scope>NUCLEOTIDE SEQUENCE</scope>
    <source>
        <strain evidence="8">Ancorni-2928</strain>
    </source>
</reference>
<keyword evidence="3 6" id="KW-0694">RNA-binding</keyword>
<dbReference type="GO" id="GO:0005737">
    <property type="term" value="C:cytoplasm"/>
    <property type="evidence" value="ECO:0007669"/>
    <property type="project" value="UniProtKB-ARBA"/>
</dbReference>
<dbReference type="InterPro" id="IPR018258">
    <property type="entry name" value="Ribosomal_bL21_CS"/>
</dbReference>
<comment type="subunit">
    <text evidence="6">Part of the 50S ribosomal subunit. Contacts protein L20.</text>
</comment>
<evidence type="ECO:0000256" key="1">
    <source>
        <dbReference type="ARBA" id="ARBA00008563"/>
    </source>
</evidence>
<dbReference type="GO" id="GO:0003735">
    <property type="term" value="F:structural constituent of ribosome"/>
    <property type="evidence" value="ECO:0007669"/>
    <property type="project" value="InterPro"/>
</dbReference>
<proteinExistence type="inferred from homology"/>
<organism evidence="8">
    <name type="scientific">Buchnera aphidicola</name>
    <name type="common">Anoecia corni</name>
    <dbReference type="NCBI Taxonomy" id="2994477"/>
    <lineage>
        <taxon>Bacteria</taxon>
        <taxon>Pseudomonadati</taxon>
        <taxon>Pseudomonadota</taxon>
        <taxon>Gammaproteobacteria</taxon>
        <taxon>Enterobacterales</taxon>
        <taxon>Erwiniaceae</taxon>
        <taxon>Buchnera</taxon>
    </lineage>
</organism>
<dbReference type="SUPFAM" id="SSF141091">
    <property type="entry name" value="L21p-like"/>
    <property type="match status" value="1"/>
</dbReference>
<dbReference type="NCBIfam" id="TIGR00061">
    <property type="entry name" value="L21"/>
    <property type="match status" value="1"/>
</dbReference>
<protein>
    <recommendedName>
        <fullName evidence="6">Large ribosomal subunit protein bL21</fullName>
    </recommendedName>
</protein>
<dbReference type="AlphaFoldDB" id="A0AAT9IGZ7"/>
<dbReference type="GO" id="GO:1990904">
    <property type="term" value="C:ribonucleoprotein complex"/>
    <property type="evidence" value="ECO:0007669"/>
    <property type="project" value="UniProtKB-KW"/>
</dbReference>
<dbReference type="HAMAP" id="MF_01363">
    <property type="entry name" value="Ribosomal_bL21"/>
    <property type="match status" value="1"/>
</dbReference>
<dbReference type="GO" id="GO:0006412">
    <property type="term" value="P:translation"/>
    <property type="evidence" value="ECO:0007669"/>
    <property type="project" value="UniProtKB-UniRule"/>
</dbReference>
<evidence type="ECO:0000256" key="2">
    <source>
        <dbReference type="ARBA" id="ARBA00022730"/>
    </source>
</evidence>
<dbReference type="PROSITE" id="PS01169">
    <property type="entry name" value="RIBOSOMAL_L21"/>
    <property type="match status" value="1"/>
</dbReference>
<dbReference type="EMBL" id="OZ060371">
    <property type="protein sequence ID" value="CAL4043386.1"/>
    <property type="molecule type" value="Genomic_DNA"/>
</dbReference>
<name>A0AAT9IGZ7_9GAMM</name>
<evidence type="ECO:0000256" key="6">
    <source>
        <dbReference type="HAMAP-Rule" id="MF_01363"/>
    </source>
</evidence>
<dbReference type="Pfam" id="PF00829">
    <property type="entry name" value="Ribosomal_L21p"/>
    <property type="match status" value="1"/>
</dbReference>
<dbReference type="PANTHER" id="PTHR21349">
    <property type="entry name" value="50S RIBOSOMAL PROTEIN L21"/>
    <property type="match status" value="1"/>
</dbReference>
<gene>
    <name evidence="6 8" type="primary">rplU</name>
    <name evidence="8" type="ORF">BUANCORI2928_304</name>
</gene>
<keyword evidence="5 6" id="KW-0687">Ribonucleoprotein</keyword>
<keyword evidence="4 6" id="KW-0689">Ribosomal protein</keyword>